<dbReference type="SUPFAM" id="SSF55073">
    <property type="entry name" value="Nucleotide cyclase"/>
    <property type="match status" value="1"/>
</dbReference>
<dbReference type="AlphaFoldDB" id="A0A9W6DA95"/>
<proteinExistence type="predicted"/>
<dbReference type="NCBIfam" id="TIGR00254">
    <property type="entry name" value="GGDEF"/>
    <property type="match status" value="1"/>
</dbReference>
<feature type="domain" description="GGDEF" evidence="1">
    <location>
        <begin position="213"/>
        <end position="343"/>
    </location>
</feature>
<dbReference type="InterPro" id="IPR029787">
    <property type="entry name" value="Nucleotide_cyclase"/>
</dbReference>
<sequence length="347" mass="40491">MEIKALDNVYGNYCTVRPNFFDFLEADVSKIFGEKGAFIVFNIFNSQKEEDELYIEDIFRLVRSVISAYPNVYGFILGTNDIIITFPNYNFADIEKISYKVEANLNNRINTFENSHIQLNKFILQYDQEITSVEDFYELLFNNAIRLEENREVSRKKIKRIIHMFTNNIRNTLHSYKYANELAFIDDVSGISNHRAGKLFLSKLMEEHIENRKGFGIMFIDGDNLKRYNNISYDAGNQMIRNLSSIIKDSIRSEDKVFRWLSGDEFVVIVREIDELNTLKLAERVRRAVESKTKNYIYPTTISIGVTHYPSDGKTFNDVINRAEKANAYAKSIGKNRVIKWNVSMNE</sequence>
<dbReference type="CDD" id="cd01949">
    <property type="entry name" value="GGDEF"/>
    <property type="match status" value="1"/>
</dbReference>
<organism evidence="2 3">
    <name type="scientific">Clostridium folliculivorans</name>
    <dbReference type="NCBI Taxonomy" id="2886038"/>
    <lineage>
        <taxon>Bacteria</taxon>
        <taxon>Bacillati</taxon>
        <taxon>Bacillota</taxon>
        <taxon>Clostridia</taxon>
        <taxon>Eubacteriales</taxon>
        <taxon>Clostridiaceae</taxon>
        <taxon>Clostridium</taxon>
    </lineage>
</organism>
<reference evidence="2" key="1">
    <citation type="journal article" date="2023" name="Int. J. Syst. Evol. Microbiol.">
        <title>&lt;i&gt;Clostridium folliculivorans&lt;/i&gt; sp. nov., isolated from soil samples of an organic paddy in Japan.</title>
        <authorList>
            <person name="Tazawa J."/>
            <person name="Kobayashi H."/>
            <person name="Tanizawa Y."/>
            <person name="Uchino A."/>
            <person name="Tanaka F."/>
            <person name="Urashima Y."/>
            <person name="Miura S."/>
            <person name="Sakamoto M."/>
            <person name="Ohkuma M."/>
            <person name="Tohno M."/>
        </authorList>
    </citation>
    <scope>NUCLEOTIDE SEQUENCE</scope>
    <source>
        <strain evidence="2">D1-1</strain>
    </source>
</reference>
<dbReference type="GO" id="GO:1902201">
    <property type="term" value="P:negative regulation of bacterial-type flagellum-dependent cell motility"/>
    <property type="evidence" value="ECO:0007669"/>
    <property type="project" value="TreeGrafter"/>
</dbReference>
<name>A0A9W6DA95_9CLOT</name>
<dbReference type="Pfam" id="PF00990">
    <property type="entry name" value="GGDEF"/>
    <property type="match status" value="1"/>
</dbReference>
<dbReference type="InterPro" id="IPR043128">
    <property type="entry name" value="Rev_trsase/Diguanyl_cyclase"/>
</dbReference>
<evidence type="ECO:0000259" key="1">
    <source>
        <dbReference type="PROSITE" id="PS50887"/>
    </source>
</evidence>
<dbReference type="SMART" id="SM00267">
    <property type="entry name" value="GGDEF"/>
    <property type="match status" value="1"/>
</dbReference>
<accession>A0A9W6DA95</accession>
<comment type="caution">
    <text evidence="2">The sequence shown here is derived from an EMBL/GenBank/DDBJ whole genome shotgun (WGS) entry which is preliminary data.</text>
</comment>
<dbReference type="GO" id="GO:0052621">
    <property type="term" value="F:diguanylate cyclase activity"/>
    <property type="evidence" value="ECO:0007669"/>
    <property type="project" value="TreeGrafter"/>
</dbReference>
<dbReference type="GO" id="GO:0043709">
    <property type="term" value="P:cell adhesion involved in single-species biofilm formation"/>
    <property type="evidence" value="ECO:0007669"/>
    <property type="project" value="TreeGrafter"/>
</dbReference>
<protein>
    <recommendedName>
        <fullName evidence="1">GGDEF domain-containing protein</fullName>
    </recommendedName>
</protein>
<dbReference type="Proteomes" id="UP001057868">
    <property type="component" value="Unassembled WGS sequence"/>
</dbReference>
<evidence type="ECO:0000313" key="3">
    <source>
        <dbReference type="Proteomes" id="UP001057868"/>
    </source>
</evidence>
<dbReference type="EMBL" id="BQXY01000002">
    <property type="protein sequence ID" value="GKU24602.1"/>
    <property type="molecule type" value="Genomic_DNA"/>
</dbReference>
<dbReference type="InterPro" id="IPR050469">
    <property type="entry name" value="Diguanylate_Cyclase"/>
</dbReference>
<dbReference type="RefSeq" id="WP_261851621.1">
    <property type="nucleotide sequence ID" value="NZ_BQXY01000002.1"/>
</dbReference>
<dbReference type="PANTHER" id="PTHR45138">
    <property type="entry name" value="REGULATORY COMPONENTS OF SENSORY TRANSDUCTION SYSTEM"/>
    <property type="match status" value="1"/>
</dbReference>
<dbReference type="PANTHER" id="PTHR45138:SF9">
    <property type="entry name" value="DIGUANYLATE CYCLASE DGCM-RELATED"/>
    <property type="match status" value="1"/>
</dbReference>
<dbReference type="GO" id="GO:0005886">
    <property type="term" value="C:plasma membrane"/>
    <property type="evidence" value="ECO:0007669"/>
    <property type="project" value="TreeGrafter"/>
</dbReference>
<keyword evidence="3" id="KW-1185">Reference proteome</keyword>
<dbReference type="InterPro" id="IPR000160">
    <property type="entry name" value="GGDEF_dom"/>
</dbReference>
<evidence type="ECO:0000313" key="2">
    <source>
        <dbReference type="EMBL" id="GKU24602.1"/>
    </source>
</evidence>
<gene>
    <name evidence="2" type="ORF">CFOLD11_14280</name>
</gene>
<dbReference type="PROSITE" id="PS50887">
    <property type="entry name" value="GGDEF"/>
    <property type="match status" value="1"/>
</dbReference>
<dbReference type="Gene3D" id="3.30.70.270">
    <property type="match status" value="1"/>
</dbReference>